<dbReference type="Proteomes" id="UP000217935">
    <property type="component" value="Chromosome"/>
</dbReference>
<sequence>MTDIQILETVTFRLKDGVTETEFMAVACELDDYLNRCPGLCARTLYRDETGLWREDYIWANKAAAKAADAGFMAAPEAQAFMALVARDSVQMAHAPVSLFRSTAAVTV</sequence>
<gene>
    <name evidence="1" type="ORF">CEW89_07375</name>
</gene>
<dbReference type="OrthoDB" id="1453400at2"/>
<accession>A0A291GA35</accession>
<name>A0A291GA35_9RHOB</name>
<dbReference type="STRING" id="1758178.GCA_001550095_00125"/>
<dbReference type="InterPro" id="IPR011008">
    <property type="entry name" value="Dimeric_a/b-barrel"/>
</dbReference>
<dbReference type="KEGG" id="ceh:CEW89_07375"/>
<reference evidence="1 2" key="1">
    <citation type="submission" date="2017-06" db="EMBL/GenBank/DDBJ databases">
        <title>Celeribacter sp. TSPH2 complete genome sequence.</title>
        <authorList>
            <person name="Woo J.-H."/>
            <person name="Kim H.-S."/>
        </authorList>
    </citation>
    <scope>NUCLEOTIDE SEQUENCE [LARGE SCALE GENOMIC DNA]</scope>
    <source>
        <strain evidence="1 2">TSPH2</strain>
    </source>
</reference>
<proteinExistence type="predicted"/>
<keyword evidence="2" id="KW-1185">Reference proteome</keyword>
<evidence type="ECO:0000313" key="2">
    <source>
        <dbReference type="Proteomes" id="UP000217935"/>
    </source>
</evidence>
<protein>
    <recommendedName>
        <fullName evidence="3">ABM domain-containing protein</fullName>
    </recommendedName>
</protein>
<dbReference type="RefSeq" id="WP_096805453.1">
    <property type="nucleotide sequence ID" value="NZ_CP022196.1"/>
</dbReference>
<dbReference type="SUPFAM" id="SSF54909">
    <property type="entry name" value="Dimeric alpha+beta barrel"/>
    <property type="match status" value="1"/>
</dbReference>
<dbReference type="AlphaFoldDB" id="A0A291GA35"/>
<organism evidence="1 2">
    <name type="scientific">Celeribacter ethanolicus</name>
    <dbReference type="NCBI Taxonomy" id="1758178"/>
    <lineage>
        <taxon>Bacteria</taxon>
        <taxon>Pseudomonadati</taxon>
        <taxon>Pseudomonadota</taxon>
        <taxon>Alphaproteobacteria</taxon>
        <taxon>Rhodobacterales</taxon>
        <taxon>Roseobacteraceae</taxon>
        <taxon>Celeribacter</taxon>
    </lineage>
</organism>
<evidence type="ECO:0008006" key="3">
    <source>
        <dbReference type="Google" id="ProtNLM"/>
    </source>
</evidence>
<evidence type="ECO:0000313" key="1">
    <source>
        <dbReference type="EMBL" id="ATG47403.1"/>
    </source>
</evidence>
<dbReference type="EMBL" id="CP022196">
    <property type="protein sequence ID" value="ATG47403.1"/>
    <property type="molecule type" value="Genomic_DNA"/>
</dbReference>